<dbReference type="InParanoid" id="C7PWN3"/>
<dbReference type="SUPFAM" id="SSF51735">
    <property type="entry name" value="NAD(P)-binding Rossmann-fold domains"/>
    <property type="match status" value="1"/>
</dbReference>
<evidence type="ECO:0000313" key="9">
    <source>
        <dbReference type="Proteomes" id="UP000000851"/>
    </source>
</evidence>
<dbReference type="InterPro" id="IPR002328">
    <property type="entry name" value="ADH_Zn_CS"/>
</dbReference>
<evidence type="ECO:0000259" key="7">
    <source>
        <dbReference type="SMART" id="SM00829"/>
    </source>
</evidence>
<comment type="similarity">
    <text evidence="2 6">Belongs to the zinc-containing alcohol dehydrogenase family.</text>
</comment>
<dbReference type="InterPro" id="IPR013154">
    <property type="entry name" value="ADH-like_N"/>
</dbReference>
<dbReference type="AlphaFoldDB" id="C7PWN3"/>
<proteinExistence type="inferred from homology"/>
<comment type="cofactor">
    <cofactor evidence="1 6">
        <name>Zn(2+)</name>
        <dbReference type="ChEBI" id="CHEBI:29105"/>
    </cofactor>
</comment>
<dbReference type="Gene3D" id="3.40.50.720">
    <property type="entry name" value="NAD(P)-binding Rossmann-like Domain"/>
    <property type="match status" value="1"/>
</dbReference>
<evidence type="ECO:0000256" key="5">
    <source>
        <dbReference type="ARBA" id="ARBA00023002"/>
    </source>
</evidence>
<dbReference type="PANTHER" id="PTHR43350">
    <property type="entry name" value="NAD-DEPENDENT ALCOHOL DEHYDROGENASE"/>
    <property type="match status" value="1"/>
</dbReference>
<keyword evidence="3 6" id="KW-0479">Metal-binding</keyword>
<organism evidence="8 9">
    <name type="scientific">Catenulispora acidiphila (strain DSM 44928 / JCM 14897 / NBRC 102108 / NRRL B-24433 / ID139908)</name>
    <dbReference type="NCBI Taxonomy" id="479433"/>
    <lineage>
        <taxon>Bacteria</taxon>
        <taxon>Bacillati</taxon>
        <taxon>Actinomycetota</taxon>
        <taxon>Actinomycetes</taxon>
        <taxon>Catenulisporales</taxon>
        <taxon>Catenulisporaceae</taxon>
        <taxon>Catenulispora</taxon>
    </lineage>
</organism>
<gene>
    <name evidence="8" type="ordered locus">Caci_6462</name>
</gene>
<dbReference type="InterPro" id="IPR036291">
    <property type="entry name" value="NAD(P)-bd_dom_sf"/>
</dbReference>
<evidence type="ECO:0000256" key="6">
    <source>
        <dbReference type="RuleBase" id="RU361277"/>
    </source>
</evidence>
<dbReference type="Proteomes" id="UP000000851">
    <property type="component" value="Chromosome"/>
</dbReference>
<dbReference type="HOGENOM" id="CLU_026673_14_1_11"/>
<dbReference type="SUPFAM" id="SSF50129">
    <property type="entry name" value="GroES-like"/>
    <property type="match status" value="1"/>
</dbReference>
<name>C7PWN3_CATAD</name>
<dbReference type="GO" id="GO:0016491">
    <property type="term" value="F:oxidoreductase activity"/>
    <property type="evidence" value="ECO:0007669"/>
    <property type="project" value="UniProtKB-KW"/>
</dbReference>
<reference evidence="8 9" key="1">
    <citation type="journal article" date="2009" name="Stand. Genomic Sci.">
        <title>Complete genome sequence of Catenulispora acidiphila type strain (ID 139908).</title>
        <authorList>
            <person name="Copeland A."/>
            <person name="Lapidus A."/>
            <person name="Glavina Del Rio T."/>
            <person name="Nolan M."/>
            <person name="Lucas S."/>
            <person name="Chen F."/>
            <person name="Tice H."/>
            <person name="Cheng J.F."/>
            <person name="Bruce D."/>
            <person name="Goodwin L."/>
            <person name="Pitluck S."/>
            <person name="Mikhailova N."/>
            <person name="Pati A."/>
            <person name="Ivanova N."/>
            <person name="Mavromatis K."/>
            <person name="Chen A."/>
            <person name="Palaniappan K."/>
            <person name="Chain P."/>
            <person name="Land M."/>
            <person name="Hauser L."/>
            <person name="Chang Y.J."/>
            <person name="Jeffries C.D."/>
            <person name="Chertkov O."/>
            <person name="Brettin T."/>
            <person name="Detter J.C."/>
            <person name="Han C."/>
            <person name="Ali Z."/>
            <person name="Tindall B.J."/>
            <person name="Goker M."/>
            <person name="Bristow J."/>
            <person name="Eisen J.A."/>
            <person name="Markowitz V."/>
            <person name="Hugenholtz P."/>
            <person name="Kyrpides N.C."/>
            <person name="Klenk H.P."/>
        </authorList>
    </citation>
    <scope>NUCLEOTIDE SEQUENCE [LARGE SCALE GENOMIC DNA]</scope>
    <source>
        <strain evidence="9">DSM 44928 / JCM 14897 / NBRC 102108 / NRRL B-24433 / ID139908</strain>
    </source>
</reference>
<dbReference type="CDD" id="cd08278">
    <property type="entry name" value="benzyl_alcohol_DH"/>
    <property type="match status" value="1"/>
</dbReference>
<keyword evidence="4 6" id="KW-0862">Zinc</keyword>
<dbReference type="PANTHER" id="PTHR43350:SF2">
    <property type="entry name" value="GROES-LIKE ZINC-BINDING ALCOHOL DEHYDROGENASE FAMILY PROTEIN"/>
    <property type="match status" value="1"/>
</dbReference>
<evidence type="ECO:0000256" key="1">
    <source>
        <dbReference type="ARBA" id="ARBA00001947"/>
    </source>
</evidence>
<dbReference type="Gene3D" id="3.90.180.10">
    <property type="entry name" value="Medium-chain alcohol dehydrogenases, catalytic domain"/>
    <property type="match status" value="1"/>
</dbReference>
<keyword evidence="5" id="KW-0560">Oxidoreductase</keyword>
<dbReference type="InterPro" id="IPR013149">
    <property type="entry name" value="ADH-like_C"/>
</dbReference>
<dbReference type="InterPro" id="IPR011032">
    <property type="entry name" value="GroES-like_sf"/>
</dbReference>
<evidence type="ECO:0000256" key="4">
    <source>
        <dbReference type="ARBA" id="ARBA00022833"/>
    </source>
</evidence>
<evidence type="ECO:0000313" key="8">
    <source>
        <dbReference type="EMBL" id="ACU75313.1"/>
    </source>
</evidence>
<dbReference type="EMBL" id="CP001700">
    <property type="protein sequence ID" value="ACU75313.1"/>
    <property type="molecule type" value="Genomic_DNA"/>
</dbReference>
<dbReference type="Pfam" id="PF08240">
    <property type="entry name" value="ADH_N"/>
    <property type="match status" value="1"/>
</dbReference>
<dbReference type="Pfam" id="PF00107">
    <property type="entry name" value="ADH_zinc_N"/>
    <property type="match status" value="1"/>
</dbReference>
<feature type="domain" description="Enoyl reductase (ER)" evidence="7">
    <location>
        <begin position="13"/>
        <end position="368"/>
    </location>
</feature>
<dbReference type="GO" id="GO:0008270">
    <property type="term" value="F:zinc ion binding"/>
    <property type="evidence" value="ECO:0007669"/>
    <property type="project" value="InterPro"/>
</dbReference>
<dbReference type="RefSeq" id="WP_015795042.1">
    <property type="nucleotide sequence ID" value="NC_013131.1"/>
</dbReference>
<dbReference type="InterPro" id="IPR020843">
    <property type="entry name" value="ER"/>
</dbReference>
<accession>C7PWN3</accession>
<keyword evidence="9" id="KW-1185">Reference proteome</keyword>
<dbReference type="OrthoDB" id="334894at2"/>
<protein>
    <submittedName>
        <fullName evidence="8">Alcohol dehydrogenase GroES domain protein</fullName>
    </submittedName>
</protein>
<dbReference type="KEGG" id="cai:Caci_6462"/>
<dbReference type="FunFam" id="3.40.50.720:FF:000003">
    <property type="entry name" value="S-(hydroxymethyl)glutathione dehydrogenase"/>
    <property type="match status" value="1"/>
</dbReference>
<sequence>MPISTTVAVARSGQDTFQWERAVLDDPGPGEVLVRLVATGLCHTDLSVLAERLPTPLPAVLGHEGAGVVEAVGADVAGIARGDRVVLSFNSCGHCDACRTGRPTRCATYFPLNFSAARPDGTTPIHSVEGTALGGMFFGQSSLARHAVVSAQSVVRVDAADDDELALLAPVGCGIQTGAGTVLNILRPRYGDIVAVFGAGAVGLSAVMAARLTPARAIIAVDVVHERLVQAAELGATHTVNSRTEDLPSRLAEIAGSAGVTHVVETTGVPSLLELAATAIAAHGTVAVVGAPPAGSWAAFNVNALIDGRTIRGVAEGGSDRITFIPALIDLARQGRLPYEKLIRFYTEDQLQQAVTDARSGKTVKPVIRFDPPTAARGESR</sequence>
<evidence type="ECO:0000256" key="3">
    <source>
        <dbReference type="ARBA" id="ARBA00022723"/>
    </source>
</evidence>
<dbReference type="eggNOG" id="COG1062">
    <property type="taxonomic scope" value="Bacteria"/>
</dbReference>
<evidence type="ECO:0000256" key="2">
    <source>
        <dbReference type="ARBA" id="ARBA00008072"/>
    </source>
</evidence>
<dbReference type="STRING" id="479433.Caci_6462"/>
<dbReference type="SMART" id="SM00829">
    <property type="entry name" value="PKS_ER"/>
    <property type="match status" value="1"/>
</dbReference>
<dbReference type="PROSITE" id="PS00059">
    <property type="entry name" value="ADH_ZINC"/>
    <property type="match status" value="1"/>
</dbReference>